<dbReference type="AlphaFoldDB" id="A0A7T7XR76"/>
<protein>
    <recommendedName>
        <fullName evidence="3">Integrase catalytic domain-containing protein</fullName>
    </recommendedName>
</protein>
<evidence type="ECO:0000313" key="2">
    <source>
        <dbReference type="Proteomes" id="UP000595917"/>
    </source>
</evidence>
<keyword evidence="2" id="KW-1185">Reference proteome</keyword>
<name>A0A7T7XR76_9SPIR</name>
<evidence type="ECO:0000313" key="1">
    <source>
        <dbReference type="EMBL" id="QQO11009.1"/>
    </source>
</evidence>
<evidence type="ECO:0008006" key="3">
    <source>
        <dbReference type="Google" id="ProtNLM"/>
    </source>
</evidence>
<dbReference type="RefSeq" id="WP_215628318.1">
    <property type="nucleotide sequence ID" value="NZ_CP067089.2"/>
</dbReference>
<reference evidence="1" key="1">
    <citation type="submission" date="2021-01" db="EMBL/GenBank/DDBJ databases">
        <title>Description of Breznakiella homolactica.</title>
        <authorList>
            <person name="Song Y."/>
            <person name="Brune A."/>
        </authorList>
    </citation>
    <scope>NUCLEOTIDE SEQUENCE</scope>
    <source>
        <strain evidence="1">RmG30</strain>
    </source>
</reference>
<sequence>MEDFDSAGSSSLTVSMQDKMLSAEYGTDTTFPQSSSVCYAWNSITKTTTSNSRKNTSAFSKSSTRSTRKKHIQEDFTGHLVAIDSFMVDNLKGIGKINLQTVVDCHSRFAWGTPYTPKVPVMSVHVLNDKVLPFFEEHNCPVITILSDNV</sequence>
<organism evidence="1 2">
    <name type="scientific">Breznakiella homolactica</name>
    <dbReference type="NCBI Taxonomy" id="2798577"/>
    <lineage>
        <taxon>Bacteria</taxon>
        <taxon>Pseudomonadati</taxon>
        <taxon>Spirochaetota</taxon>
        <taxon>Spirochaetia</taxon>
        <taxon>Spirochaetales</taxon>
        <taxon>Breznakiellaceae</taxon>
        <taxon>Breznakiella</taxon>
    </lineage>
</organism>
<accession>A0A7T7XR76</accession>
<dbReference type="EMBL" id="CP067089">
    <property type="protein sequence ID" value="QQO11009.1"/>
    <property type="molecule type" value="Genomic_DNA"/>
</dbReference>
<dbReference type="Proteomes" id="UP000595917">
    <property type="component" value="Chromosome"/>
</dbReference>
<dbReference type="KEGG" id="bhc:JFL75_08855"/>
<gene>
    <name evidence="1" type="ORF">JFL75_08855</name>
</gene>
<proteinExistence type="predicted"/>